<evidence type="ECO:0000256" key="1">
    <source>
        <dbReference type="SAM" id="MobiDB-lite"/>
    </source>
</evidence>
<gene>
    <name evidence="2" type="ORF">CYCCA115_LOCUS18101</name>
</gene>
<dbReference type="Gene3D" id="1.20.5.170">
    <property type="match status" value="1"/>
</dbReference>
<dbReference type="GO" id="GO:0003700">
    <property type="term" value="F:DNA-binding transcription factor activity"/>
    <property type="evidence" value="ECO:0007669"/>
    <property type="project" value="InterPro"/>
</dbReference>
<dbReference type="AlphaFoldDB" id="A0AAD2G4P4"/>
<reference evidence="2" key="1">
    <citation type="submission" date="2023-08" db="EMBL/GenBank/DDBJ databases">
        <authorList>
            <person name="Audoor S."/>
            <person name="Bilcke G."/>
        </authorList>
    </citation>
    <scope>NUCLEOTIDE SEQUENCE</scope>
</reference>
<evidence type="ECO:0000313" key="3">
    <source>
        <dbReference type="Proteomes" id="UP001295423"/>
    </source>
</evidence>
<protein>
    <recommendedName>
        <fullName evidence="4">BZIP domain-containing protein</fullName>
    </recommendedName>
</protein>
<dbReference type="SUPFAM" id="SSF57959">
    <property type="entry name" value="Leucine zipper domain"/>
    <property type="match status" value="1"/>
</dbReference>
<dbReference type="InterPro" id="IPR046347">
    <property type="entry name" value="bZIP_sf"/>
</dbReference>
<evidence type="ECO:0008006" key="4">
    <source>
        <dbReference type="Google" id="ProtNLM"/>
    </source>
</evidence>
<comment type="caution">
    <text evidence="2">The sequence shown here is derived from an EMBL/GenBank/DDBJ whole genome shotgun (WGS) entry which is preliminary data.</text>
</comment>
<accession>A0AAD2G4P4</accession>
<dbReference type="EMBL" id="CAKOGP040002014">
    <property type="protein sequence ID" value="CAJ1959682.1"/>
    <property type="molecule type" value="Genomic_DNA"/>
</dbReference>
<name>A0AAD2G4P4_9STRA</name>
<organism evidence="2 3">
    <name type="scientific">Cylindrotheca closterium</name>
    <dbReference type="NCBI Taxonomy" id="2856"/>
    <lineage>
        <taxon>Eukaryota</taxon>
        <taxon>Sar</taxon>
        <taxon>Stramenopiles</taxon>
        <taxon>Ochrophyta</taxon>
        <taxon>Bacillariophyta</taxon>
        <taxon>Bacillariophyceae</taxon>
        <taxon>Bacillariophycidae</taxon>
        <taxon>Bacillariales</taxon>
        <taxon>Bacillariaceae</taxon>
        <taxon>Cylindrotheca</taxon>
    </lineage>
</organism>
<keyword evidence="3" id="KW-1185">Reference proteome</keyword>
<dbReference type="Proteomes" id="UP001295423">
    <property type="component" value="Unassembled WGS sequence"/>
</dbReference>
<feature type="region of interest" description="Disordered" evidence="1">
    <location>
        <begin position="1"/>
        <end position="102"/>
    </location>
</feature>
<sequence length="276" mass="30071">MKSQLDPRKGDDEASLKDHKPSASIEAPSTTTRCEAQEAELDRSGPGSNQTPNDAVQGRDRRIKKPLSAGAEAKQTGVDESPSWSVVKRDRNRLNAQKGRQKQQNQLKFLEYEYARLFASNGALRYQNLHLKGAIQQVKIQRDATKKPPAVGASSAAALNIRLPLQQQTLPSILSQQQLTALLLGNDNATRAMSQGLPFTAGNFASRQELVPTTTSLLQMGAGGGNNMSHAAAPFGASKGENFCCQVFMVYSTLDTATKQLYHGARHHPFCRNCPR</sequence>
<proteinExistence type="predicted"/>
<feature type="compositionally biased region" description="Basic and acidic residues" evidence="1">
    <location>
        <begin position="1"/>
        <end position="21"/>
    </location>
</feature>
<evidence type="ECO:0000313" key="2">
    <source>
        <dbReference type="EMBL" id="CAJ1959682.1"/>
    </source>
</evidence>